<dbReference type="PRINTS" id="PR00081">
    <property type="entry name" value="GDHRDH"/>
</dbReference>
<dbReference type="PROSITE" id="PS00061">
    <property type="entry name" value="ADH_SHORT"/>
    <property type="match status" value="1"/>
</dbReference>
<dbReference type="Pfam" id="PF13561">
    <property type="entry name" value="adh_short_C2"/>
    <property type="match status" value="1"/>
</dbReference>
<keyword evidence="3" id="KW-0443">Lipid metabolism</keyword>
<dbReference type="Gene3D" id="3.40.50.720">
    <property type="entry name" value="NAD(P)-binding Rossmann-like Domain"/>
    <property type="match status" value="1"/>
</dbReference>
<dbReference type="NCBIfam" id="NF047420">
    <property type="entry name" value="EF_P_mod_YmfI"/>
    <property type="match status" value="1"/>
</dbReference>
<sequence>MFKDLIGKVALITGASRGIGRSIAEEMAKNGVEIIINYKTDESGAMDTLRTIRDTGGIAEVYKCDITSYNDVKKMFQFIIDKFGKIDLLVNNAGISKIGLFMDMGEEDYNEVMDSDFRGVFNCTSLAVKYMLERKTGGIINISSIWGNVGASCEVLYSAAKGAVNSFTKALGKELAPSGIRVNAISPGVIDTKMNQCFSKEERNSLESEIPMCRFGETPEIAKTVVFLASEQASYITSQVITVDGGML</sequence>
<dbReference type="SUPFAM" id="SSF51735">
    <property type="entry name" value="NAD(P)-binding Rossmann-fold domains"/>
    <property type="match status" value="1"/>
</dbReference>
<dbReference type="PANTHER" id="PTHR42879:SF2">
    <property type="entry name" value="3-OXOACYL-[ACYL-CARRIER-PROTEIN] REDUCTASE FABG"/>
    <property type="match status" value="1"/>
</dbReference>
<name>A0A1S8MBY9_9CLOT</name>
<proteinExistence type="inferred from homology"/>
<comment type="similarity">
    <text evidence="1">Belongs to the short-chain dehydrogenases/reductases (SDR) family.</text>
</comment>
<dbReference type="RefSeq" id="WP_077833214.1">
    <property type="nucleotide sequence ID" value="NZ_CP096983.1"/>
</dbReference>
<evidence type="ECO:0000256" key="2">
    <source>
        <dbReference type="ARBA" id="ARBA00023002"/>
    </source>
</evidence>
<dbReference type="PRINTS" id="PR00080">
    <property type="entry name" value="SDRFAMILY"/>
</dbReference>
<evidence type="ECO:0000313" key="6">
    <source>
        <dbReference type="Proteomes" id="UP000190951"/>
    </source>
</evidence>
<keyword evidence="6" id="KW-1185">Reference proteome</keyword>
<dbReference type="STRING" id="84029.CROST_40900"/>
<dbReference type="InterPro" id="IPR020904">
    <property type="entry name" value="Sc_DH/Rdtase_CS"/>
</dbReference>
<evidence type="ECO:0000259" key="4">
    <source>
        <dbReference type="SMART" id="SM00822"/>
    </source>
</evidence>
<reference evidence="5 6" key="1">
    <citation type="submission" date="2022-04" db="EMBL/GenBank/DDBJ databases">
        <title>Genome sequence of C. roseum typestrain.</title>
        <authorList>
            <person name="Poehlein A."/>
            <person name="Schoch T."/>
            <person name="Duerre P."/>
            <person name="Daniel R."/>
        </authorList>
    </citation>
    <scope>NUCLEOTIDE SEQUENCE [LARGE SCALE GENOMIC DNA]</scope>
    <source>
        <strain evidence="5 6">DSM 7320</strain>
    </source>
</reference>
<evidence type="ECO:0000313" key="5">
    <source>
        <dbReference type="EMBL" id="URZ12657.1"/>
    </source>
</evidence>
<dbReference type="InterPro" id="IPR036291">
    <property type="entry name" value="NAD(P)-bd_dom_sf"/>
</dbReference>
<evidence type="ECO:0000256" key="1">
    <source>
        <dbReference type="ARBA" id="ARBA00006484"/>
    </source>
</evidence>
<dbReference type="KEGG" id="crw:CROST_033800"/>
<dbReference type="PANTHER" id="PTHR42879">
    <property type="entry name" value="3-OXOACYL-(ACYL-CARRIER-PROTEIN) REDUCTASE"/>
    <property type="match status" value="1"/>
</dbReference>
<dbReference type="NCBIfam" id="NF005559">
    <property type="entry name" value="PRK07231.1"/>
    <property type="match status" value="1"/>
</dbReference>
<gene>
    <name evidence="5" type="primary">fabG_3</name>
    <name evidence="5" type="ORF">CROST_033800</name>
</gene>
<dbReference type="Proteomes" id="UP000190951">
    <property type="component" value="Chromosome"/>
</dbReference>
<dbReference type="EC" id="1.1.1.100" evidence="5"/>
<dbReference type="InterPro" id="IPR002347">
    <property type="entry name" value="SDR_fam"/>
</dbReference>
<dbReference type="AlphaFoldDB" id="A0A1S8MBY9"/>
<dbReference type="FunFam" id="3.40.50.720:FF:000173">
    <property type="entry name" value="3-oxoacyl-[acyl-carrier protein] reductase"/>
    <property type="match status" value="1"/>
</dbReference>
<dbReference type="EMBL" id="CP096983">
    <property type="protein sequence ID" value="URZ12657.1"/>
    <property type="molecule type" value="Genomic_DNA"/>
</dbReference>
<keyword evidence="3" id="KW-0753">Steroid metabolism</keyword>
<dbReference type="SMART" id="SM00822">
    <property type="entry name" value="PKS_KR"/>
    <property type="match status" value="1"/>
</dbReference>
<keyword evidence="2 5" id="KW-0560">Oxidoreductase</keyword>
<dbReference type="GO" id="GO:0008202">
    <property type="term" value="P:steroid metabolic process"/>
    <property type="evidence" value="ECO:0007669"/>
    <property type="project" value="UniProtKB-KW"/>
</dbReference>
<evidence type="ECO:0000256" key="3">
    <source>
        <dbReference type="ARBA" id="ARBA00023221"/>
    </source>
</evidence>
<feature type="domain" description="Ketoreductase" evidence="4">
    <location>
        <begin position="8"/>
        <end position="188"/>
    </location>
</feature>
<organism evidence="5 6">
    <name type="scientific">Clostridium felsineum</name>
    <dbReference type="NCBI Taxonomy" id="36839"/>
    <lineage>
        <taxon>Bacteria</taxon>
        <taxon>Bacillati</taxon>
        <taxon>Bacillota</taxon>
        <taxon>Clostridia</taxon>
        <taxon>Eubacteriales</taxon>
        <taxon>Clostridiaceae</taxon>
        <taxon>Clostridium</taxon>
    </lineage>
</organism>
<dbReference type="InterPro" id="IPR050259">
    <property type="entry name" value="SDR"/>
</dbReference>
<dbReference type="GO" id="GO:0004316">
    <property type="term" value="F:3-oxoacyl-[acyl-carrier-protein] reductase (NADPH) activity"/>
    <property type="evidence" value="ECO:0007669"/>
    <property type="project" value="UniProtKB-EC"/>
</dbReference>
<protein>
    <submittedName>
        <fullName evidence="5">3-oxoacyl-[acyl-carrier-protein] reductase FabG</fullName>
        <ecNumber evidence="5">1.1.1.100</ecNumber>
    </submittedName>
</protein>
<dbReference type="NCBIfam" id="NF009466">
    <property type="entry name" value="PRK12826.1-2"/>
    <property type="match status" value="1"/>
</dbReference>
<dbReference type="InterPro" id="IPR057326">
    <property type="entry name" value="KR_dom"/>
</dbReference>
<dbReference type="GO" id="GO:0032787">
    <property type="term" value="P:monocarboxylic acid metabolic process"/>
    <property type="evidence" value="ECO:0007669"/>
    <property type="project" value="UniProtKB-ARBA"/>
</dbReference>
<accession>A0A1S8MBY9</accession>